<feature type="transmembrane region" description="Helical" evidence="2">
    <location>
        <begin position="93"/>
        <end position="110"/>
    </location>
</feature>
<feature type="transmembrane region" description="Helical" evidence="2">
    <location>
        <begin position="63"/>
        <end position="86"/>
    </location>
</feature>
<name>A0A1H8U082_9ACTN</name>
<protein>
    <submittedName>
        <fullName evidence="3">Trp region conserved hypothetical membrane protein</fullName>
    </submittedName>
</protein>
<keyword evidence="2" id="KW-0472">Membrane</keyword>
<dbReference type="AlphaFoldDB" id="A0A1H8U082"/>
<feature type="compositionally biased region" description="Low complexity" evidence="1">
    <location>
        <begin position="214"/>
        <end position="238"/>
    </location>
</feature>
<dbReference type="STRING" id="673521.SAMN05660991_02590"/>
<accession>A0A1H8U082</accession>
<dbReference type="InterPro" id="IPR019051">
    <property type="entry name" value="Trp_biosyn_TM_oprn/chp"/>
</dbReference>
<feature type="transmembrane region" description="Helical" evidence="2">
    <location>
        <begin position="139"/>
        <end position="161"/>
    </location>
</feature>
<dbReference type="Proteomes" id="UP000198960">
    <property type="component" value="Unassembled WGS sequence"/>
</dbReference>
<gene>
    <name evidence="3" type="ORF">SAMN05660991_02590</name>
</gene>
<proteinExistence type="predicted"/>
<sequence>MSGAPRRRTGGIVSGQRRELTAAVAGLAMAGGLALSAGGQTWATATVTRRAPLPPVTEALDGSALAPLVPACGLLLLAAAVAVVAVRGRGRQVVGLLACVGGGTLLWSGLRSLVADPGLADLSDGAAAGATALAVSRSAAWPALALVAGVLGIAAGALTVLRGPGWSGMGRRYERAEAAAPAAVAGRAAAPAAERSREDRALDAWRALDRGEDPTTGADPGTGADPAAGGDTAAGRDTAPPPAGDDGRRL</sequence>
<reference evidence="4" key="1">
    <citation type="submission" date="2016-10" db="EMBL/GenBank/DDBJ databases">
        <authorList>
            <person name="Varghese N."/>
            <person name="Submissions S."/>
        </authorList>
    </citation>
    <scope>NUCLEOTIDE SEQUENCE [LARGE SCALE GENOMIC DNA]</scope>
    <source>
        <strain evidence="4">DSM 45413</strain>
    </source>
</reference>
<keyword evidence="2" id="KW-0812">Transmembrane</keyword>
<keyword evidence="4" id="KW-1185">Reference proteome</keyword>
<dbReference type="Pfam" id="PF09534">
    <property type="entry name" value="Trp_oprn_chp"/>
    <property type="match status" value="1"/>
</dbReference>
<evidence type="ECO:0000256" key="1">
    <source>
        <dbReference type="SAM" id="MobiDB-lite"/>
    </source>
</evidence>
<keyword evidence="2" id="KW-1133">Transmembrane helix</keyword>
<feature type="transmembrane region" description="Helical" evidence="2">
    <location>
        <begin position="20"/>
        <end position="43"/>
    </location>
</feature>
<evidence type="ECO:0000313" key="4">
    <source>
        <dbReference type="Proteomes" id="UP000198960"/>
    </source>
</evidence>
<organism evidence="3 4">
    <name type="scientific">Trujillonella endophytica</name>
    <dbReference type="NCBI Taxonomy" id="673521"/>
    <lineage>
        <taxon>Bacteria</taxon>
        <taxon>Bacillati</taxon>
        <taxon>Actinomycetota</taxon>
        <taxon>Actinomycetes</taxon>
        <taxon>Geodermatophilales</taxon>
        <taxon>Geodermatophilaceae</taxon>
        <taxon>Trujillonella</taxon>
    </lineage>
</organism>
<feature type="region of interest" description="Disordered" evidence="1">
    <location>
        <begin position="189"/>
        <end position="250"/>
    </location>
</feature>
<evidence type="ECO:0000313" key="3">
    <source>
        <dbReference type="EMBL" id="SEO96672.1"/>
    </source>
</evidence>
<evidence type="ECO:0000256" key="2">
    <source>
        <dbReference type="SAM" id="Phobius"/>
    </source>
</evidence>
<feature type="compositionally biased region" description="Basic and acidic residues" evidence="1">
    <location>
        <begin position="194"/>
        <end position="213"/>
    </location>
</feature>
<dbReference type="EMBL" id="FOEE01000007">
    <property type="protein sequence ID" value="SEO96672.1"/>
    <property type="molecule type" value="Genomic_DNA"/>
</dbReference>